<protein>
    <recommendedName>
        <fullName evidence="12">Purine nucleoside phosphorylase</fullName>
    </recommendedName>
</protein>
<dbReference type="SUPFAM" id="SSF64438">
    <property type="entry name" value="CNF1/YfiH-like putative cysteine hydrolases"/>
    <property type="match status" value="1"/>
</dbReference>
<comment type="catalytic activity">
    <reaction evidence="9">
        <text>S-methyl-5'-thioadenosine + phosphate = 5-(methylsulfanyl)-alpha-D-ribose 1-phosphate + adenine</text>
        <dbReference type="Rhea" id="RHEA:11852"/>
        <dbReference type="ChEBI" id="CHEBI:16708"/>
        <dbReference type="ChEBI" id="CHEBI:17509"/>
        <dbReference type="ChEBI" id="CHEBI:43474"/>
        <dbReference type="ChEBI" id="CHEBI:58533"/>
        <dbReference type="EC" id="2.4.2.28"/>
    </reaction>
    <physiologicalReaction direction="left-to-right" evidence="9">
        <dbReference type="Rhea" id="RHEA:11853"/>
    </physiologicalReaction>
</comment>
<comment type="catalytic activity">
    <reaction evidence="8">
        <text>adenosine + phosphate = alpha-D-ribose 1-phosphate + adenine</text>
        <dbReference type="Rhea" id="RHEA:27642"/>
        <dbReference type="ChEBI" id="CHEBI:16335"/>
        <dbReference type="ChEBI" id="CHEBI:16708"/>
        <dbReference type="ChEBI" id="CHEBI:43474"/>
        <dbReference type="ChEBI" id="CHEBI:57720"/>
        <dbReference type="EC" id="2.4.2.1"/>
    </reaction>
    <physiologicalReaction direction="left-to-right" evidence="8">
        <dbReference type="Rhea" id="RHEA:27643"/>
    </physiologicalReaction>
</comment>
<dbReference type="GO" id="GO:0016787">
    <property type="term" value="F:hydrolase activity"/>
    <property type="evidence" value="ECO:0007669"/>
    <property type="project" value="UniProtKB-KW"/>
</dbReference>
<name>A0A1F4UCK9_UNCW3</name>
<dbReference type="Gene3D" id="3.60.140.10">
    <property type="entry name" value="CNF1/YfiH-like putative cysteine hydrolases"/>
    <property type="match status" value="1"/>
</dbReference>
<evidence type="ECO:0008006" key="12">
    <source>
        <dbReference type="Google" id="ProtNLM"/>
    </source>
</evidence>
<gene>
    <name evidence="10" type="ORF">A2Y85_01760</name>
</gene>
<keyword evidence="6" id="KW-0862">Zinc</keyword>
<evidence type="ECO:0000256" key="8">
    <source>
        <dbReference type="ARBA" id="ARBA00048968"/>
    </source>
</evidence>
<evidence type="ECO:0000256" key="4">
    <source>
        <dbReference type="ARBA" id="ARBA00022723"/>
    </source>
</evidence>
<dbReference type="PANTHER" id="PTHR30616:SF2">
    <property type="entry name" value="PURINE NUCLEOSIDE PHOSPHORYLASE LACC1"/>
    <property type="match status" value="1"/>
</dbReference>
<evidence type="ECO:0000256" key="3">
    <source>
        <dbReference type="ARBA" id="ARBA00022679"/>
    </source>
</evidence>
<comment type="catalytic activity">
    <reaction evidence="7">
        <text>adenosine + H2O + H(+) = inosine + NH4(+)</text>
        <dbReference type="Rhea" id="RHEA:24408"/>
        <dbReference type="ChEBI" id="CHEBI:15377"/>
        <dbReference type="ChEBI" id="CHEBI:15378"/>
        <dbReference type="ChEBI" id="CHEBI:16335"/>
        <dbReference type="ChEBI" id="CHEBI:17596"/>
        <dbReference type="ChEBI" id="CHEBI:28938"/>
        <dbReference type="EC" id="3.5.4.4"/>
    </reaction>
    <physiologicalReaction direction="left-to-right" evidence="7">
        <dbReference type="Rhea" id="RHEA:24409"/>
    </physiologicalReaction>
</comment>
<evidence type="ECO:0000256" key="7">
    <source>
        <dbReference type="ARBA" id="ARBA00047989"/>
    </source>
</evidence>
<proteinExistence type="inferred from homology"/>
<evidence type="ECO:0000256" key="9">
    <source>
        <dbReference type="ARBA" id="ARBA00049893"/>
    </source>
</evidence>
<keyword evidence="4" id="KW-0479">Metal-binding</keyword>
<evidence type="ECO:0000256" key="5">
    <source>
        <dbReference type="ARBA" id="ARBA00022801"/>
    </source>
</evidence>
<dbReference type="InterPro" id="IPR038371">
    <property type="entry name" value="Cu_polyphenol_OxRdtase_sf"/>
</dbReference>
<evidence type="ECO:0000313" key="10">
    <source>
        <dbReference type="EMBL" id="OGC42652.1"/>
    </source>
</evidence>
<dbReference type="GO" id="GO:0005507">
    <property type="term" value="F:copper ion binding"/>
    <property type="evidence" value="ECO:0007669"/>
    <property type="project" value="TreeGrafter"/>
</dbReference>
<dbReference type="Pfam" id="PF02578">
    <property type="entry name" value="Cu-oxidase_4"/>
    <property type="match status" value="1"/>
</dbReference>
<dbReference type="Proteomes" id="UP000177025">
    <property type="component" value="Unassembled WGS sequence"/>
</dbReference>
<dbReference type="EMBL" id="MEUM01000056">
    <property type="protein sequence ID" value="OGC42652.1"/>
    <property type="molecule type" value="Genomic_DNA"/>
</dbReference>
<dbReference type="PANTHER" id="PTHR30616">
    <property type="entry name" value="UNCHARACTERIZED PROTEIN YFIH"/>
    <property type="match status" value="1"/>
</dbReference>
<dbReference type="AlphaFoldDB" id="A0A1F4UCK9"/>
<comment type="caution">
    <text evidence="10">The sequence shown here is derived from an EMBL/GenBank/DDBJ whole genome shotgun (WGS) entry which is preliminary data.</text>
</comment>
<dbReference type="InterPro" id="IPR011324">
    <property type="entry name" value="Cytotoxic_necrot_fac-like_cat"/>
</dbReference>
<dbReference type="InterPro" id="IPR003730">
    <property type="entry name" value="Cu_polyphenol_OxRdtase"/>
</dbReference>
<evidence type="ECO:0000256" key="1">
    <source>
        <dbReference type="ARBA" id="ARBA00000553"/>
    </source>
</evidence>
<evidence type="ECO:0000256" key="6">
    <source>
        <dbReference type="ARBA" id="ARBA00022833"/>
    </source>
</evidence>
<reference evidence="10 11" key="1">
    <citation type="journal article" date="2016" name="Nat. Commun.">
        <title>Thousands of microbial genomes shed light on interconnected biogeochemical processes in an aquifer system.</title>
        <authorList>
            <person name="Anantharaman K."/>
            <person name="Brown C.T."/>
            <person name="Hug L.A."/>
            <person name="Sharon I."/>
            <person name="Castelle C.J."/>
            <person name="Probst A.J."/>
            <person name="Thomas B.C."/>
            <person name="Singh A."/>
            <person name="Wilkins M.J."/>
            <person name="Karaoz U."/>
            <person name="Brodie E.L."/>
            <person name="Williams K.H."/>
            <person name="Hubbard S.S."/>
            <person name="Banfield J.F."/>
        </authorList>
    </citation>
    <scope>NUCLEOTIDE SEQUENCE [LARGE SCALE GENOMIC DNA]</scope>
</reference>
<organism evidence="10 11">
    <name type="scientific">candidate division WOR-3 bacterium RBG_13_43_14</name>
    <dbReference type="NCBI Taxonomy" id="1802590"/>
    <lineage>
        <taxon>Bacteria</taxon>
        <taxon>Bacteria division WOR-3</taxon>
    </lineage>
</organism>
<comment type="catalytic activity">
    <reaction evidence="1">
        <text>inosine + phosphate = alpha-D-ribose 1-phosphate + hypoxanthine</text>
        <dbReference type="Rhea" id="RHEA:27646"/>
        <dbReference type="ChEBI" id="CHEBI:17368"/>
        <dbReference type="ChEBI" id="CHEBI:17596"/>
        <dbReference type="ChEBI" id="CHEBI:43474"/>
        <dbReference type="ChEBI" id="CHEBI:57720"/>
        <dbReference type="EC" id="2.4.2.1"/>
    </reaction>
    <physiologicalReaction direction="left-to-right" evidence="1">
        <dbReference type="Rhea" id="RHEA:27647"/>
    </physiologicalReaction>
</comment>
<dbReference type="GO" id="GO:0017061">
    <property type="term" value="F:S-methyl-5-thioadenosine phosphorylase activity"/>
    <property type="evidence" value="ECO:0007669"/>
    <property type="project" value="UniProtKB-EC"/>
</dbReference>
<evidence type="ECO:0000256" key="2">
    <source>
        <dbReference type="ARBA" id="ARBA00007353"/>
    </source>
</evidence>
<sequence>MYFYQLEIPGAIMMYSTKKGNALFNRRFKPIFQKQVHSHNITNIDENAPVTGDGLISSRKDVCLGLKVADCLPVFLFNEKKICAIHCGWRGIASGIADQAKRFMIDYQYVLGASIGPCCYEIKPDVEKIFADHDPGTIQKRNGRVFLDLKTAVIGVLGRDKLIADLPWCTKCRNDIFYSYRAGDKEHRNYAVICKT</sequence>
<accession>A0A1F4UCK9</accession>
<keyword evidence="3" id="KW-0808">Transferase</keyword>
<comment type="similarity">
    <text evidence="2">Belongs to the purine nucleoside phosphorylase YfiH/LACC1 family.</text>
</comment>
<evidence type="ECO:0000313" key="11">
    <source>
        <dbReference type="Proteomes" id="UP000177025"/>
    </source>
</evidence>
<keyword evidence="5" id="KW-0378">Hydrolase</keyword>
<dbReference type="CDD" id="cd16833">
    <property type="entry name" value="YfiH"/>
    <property type="match status" value="1"/>
</dbReference>